<dbReference type="InterPro" id="IPR001611">
    <property type="entry name" value="Leu-rich_rpt"/>
</dbReference>
<dbReference type="InterPro" id="IPR027417">
    <property type="entry name" value="P-loop_NTPase"/>
</dbReference>
<dbReference type="SMART" id="SM00367">
    <property type="entry name" value="LRR_CC"/>
    <property type="match status" value="6"/>
</dbReference>
<dbReference type="Pfam" id="PF00931">
    <property type="entry name" value="NB-ARC"/>
    <property type="match status" value="2"/>
</dbReference>
<dbReference type="InterPro" id="IPR002182">
    <property type="entry name" value="NB-ARC"/>
</dbReference>
<dbReference type="Pfam" id="PF23598">
    <property type="entry name" value="LRR_14"/>
    <property type="match status" value="2"/>
</dbReference>
<dbReference type="SUPFAM" id="SSF52200">
    <property type="entry name" value="Toll/Interleukin receptor TIR domain"/>
    <property type="match status" value="2"/>
</dbReference>
<dbReference type="RefSeq" id="XP_035540210.1">
    <property type="nucleotide sequence ID" value="XM_035684317.1"/>
</dbReference>
<dbReference type="OrthoDB" id="1936883at2759"/>
<dbReference type="Proteomes" id="UP000235220">
    <property type="component" value="Chromosome 1"/>
</dbReference>
<dbReference type="Gene3D" id="1.10.8.430">
    <property type="entry name" value="Helical domain of apoptotic protease-activating factors"/>
    <property type="match status" value="2"/>
</dbReference>
<keyword evidence="1" id="KW-0433">Leucine-rich repeat</keyword>
<dbReference type="InterPro" id="IPR044974">
    <property type="entry name" value="Disease_R_plants"/>
</dbReference>
<dbReference type="GO" id="GO:0007165">
    <property type="term" value="P:signal transduction"/>
    <property type="evidence" value="ECO:0007669"/>
    <property type="project" value="InterPro"/>
</dbReference>
<dbReference type="Pfam" id="PF01582">
    <property type="entry name" value="TIR"/>
    <property type="match status" value="2"/>
</dbReference>
<dbReference type="Pfam" id="PF00560">
    <property type="entry name" value="LRR_1"/>
    <property type="match status" value="1"/>
</dbReference>
<dbReference type="InterPro" id="IPR055414">
    <property type="entry name" value="LRR_R13L4/SHOC2-like"/>
</dbReference>
<dbReference type="InterPro" id="IPR032675">
    <property type="entry name" value="LRR_dom_sf"/>
</dbReference>
<dbReference type="GO" id="GO:0051707">
    <property type="term" value="P:response to other organism"/>
    <property type="evidence" value="ECO:0007669"/>
    <property type="project" value="UniProtKB-ARBA"/>
</dbReference>
<dbReference type="InParanoid" id="A0A6P9DX23"/>
<dbReference type="FunFam" id="3.40.50.10140:FF:000007">
    <property type="entry name" value="Disease resistance protein (TIR-NBS-LRR class)"/>
    <property type="match status" value="2"/>
</dbReference>
<dbReference type="PROSITE" id="PS50104">
    <property type="entry name" value="TIR"/>
    <property type="match status" value="2"/>
</dbReference>
<accession>A0A6P9DX23</accession>
<dbReference type="SMART" id="SM00364">
    <property type="entry name" value="LRR_BAC"/>
    <property type="match status" value="10"/>
</dbReference>
<keyword evidence="2" id="KW-0677">Repeat</keyword>
<dbReference type="SUPFAM" id="SSF52540">
    <property type="entry name" value="P-loop containing nucleoside triphosphate hydrolases"/>
    <property type="match status" value="2"/>
</dbReference>
<dbReference type="Gene3D" id="3.80.10.10">
    <property type="entry name" value="Ribonuclease Inhibitor"/>
    <property type="match status" value="5"/>
</dbReference>
<dbReference type="InterPro" id="IPR003591">
    <property type="entry name" value="Leu-rich_rpt_typical-subtyp"/>
</dbReference>
<dbReference type="GeneID" id="109006338"/>
<evidence type="ECO:0000256" key="4">
    <source>
        <dbReference type="ARBA" id="ARBA00023027"/>
    </source>
</evidence>
<evidence type="ECO:0000256" key="3">
    <source>
        <dbReference type="ARBA" id="ARBA00022821"/>
    </source>
</evidence>
<dbReference type="InterPro" id="IPR058192">
    <property type="entry name" value="WHD_ROQ1-like"/>
</dbReference>
<sequence length="2385" mass="267921">MASTSTETDSSSRHWKYDVFLSFHGKDTRRGFTSHLYDALKQEGIIAFRDDEKLKRGEFINSGLLKAIEESKYAVVVLSQNYASSRWCLIELAKIVQCSNDMDLVILPVFYHVDPSQVRKQAGTFAIPFFKHTIDPRIAIKDVRSWKAAFRQVGEIAGWHLHDGHESTVVKNIIERIHGERNIQLQSDPYGLVGIESRVMDMVNLLDIGLDDVRFIGISGMGGIGKTTLAQIIYNRFSYQFEASSFISCVREETERHGLVYLQRKLLSDILMEREIINTWDDGRVIKEMESRLCKRRVFLILDDVNENKQLEALAGRCEWFGRGSRVVVTSREKQVLNSHGVCNIYPVRQLYHDEALQLFSWKAFKKPHPEENFLGLSEDFVNYANGLPLALKVLGSSLFNKKKGIWKSARDQLKENLNGDILKTLKTGFDALKPAERNLFLDVACFFRGWDKDRVKTILKSCGYCSDINIDVLVDKSLMSFSGNDLWMHDLLQEMGQEIVCDESREEPGRRSRLWVWKDVLHVLNNNTGTEQVKGIVLDFPPQRDQEHLNADAFSKMKNLRFLKISNVHFPQGIDYLSNELRLIIWDGYPLKSLPTSFQSEDLIQLSMHCSHIEQLWKGIRVFILSQNFENLRVIDLRDSPNLIETPDFHGVPNLETLFLRGCASLLKVHPSLGALKLLVTLNLEGCKCLESLPEKISMVSLKFCILSGCSKLEKFPEIVGSMTSLLKLNLSGTAIEELPPSFESLSGLQILILEGCKSISILPRVIFSLSSLGSLILSGCSELDKMPEDLRSMECLEELDTNVTGFRQGPSSILHVKSLKRLYLNGCKGLGPKSLDLLFCCCICHLSSLLLLDLGDCNLSDGAMPRDLRGLSSLETLNLRGNKFRSIPYSICHLSSLLFLDLSECDLSDGAIPSDLRALSSLRTLKLRGNKFTCIPNSICHLSSLQFLDLSNCNLSDGAIPSDLRGLSSIGRLDLSGNKFRSIPDSISRLSSLTMLDLSNCNLSNEAIPSDLSGLSSLLSLDLSGNNFSSIADRIWQLSHLEELLLRNCSMLQSLPTLPSSLSYVWTHGCTSLERCFDETSDAAGAIVDYSAPAEHEAKRYCSFQKLTEAQFGRALEAEMYKGMGSVFVSEYSLLIPEIPEWFAVQRAESSARILLHLESDDNSKWSVYAMFIVYEVREHENSNSRTSEGHQLFCHFVTDEGRLQSLELPERLHLYNVVVVKLIGILVYVPRAWFSKVANNVDKWSFIEASVTTGCPGGNVKKFGVRLLNEQEALKLVEEARAKSGVAEANHTHRRILIPMASFVNAEKVSRVDLIILLKSDLQELLSKRFAIGNFPPAPMNTQRVSSSSSSSSPPERRRKYEVFLSFHGKDTRLGFTGHLYDALKQKGIIVFRDDEKLERGEFISSGLLKAIEESEYAVVVLSPNFASSRWCLIELAKIVRCRKDMGLVVMPVFYHVDPSHVRHQSDTFAEALAKHEQNSKIIKEDVQTWRAALREVGETSGWHIQLQEGHESMFVKKIVASIYSKRNIQRQSIVSHDIVGIEFREMEMMNLLDIKLDDVRFIGFYGIDGVGKTTLAGFIYDKIAHQFEASSFIYGVSEETQSHGVVHLQRKILSEILMEREIINGWDDRTVYNEIRDRLRRLRVLIILDDVNENKQLEALAGSHEWFGRGSRVIVTSKEKQVLNSHGVRIIYTVKELGDDEALQLFCQNAFKKPHPEDNYADLSKDFVNYAKGLPRTLKVLGTFLFGKTIDEWKRVWDQLKENPDRGVLEMHDLLRKLDQERVLRESNEELDQYSRLWVFKDVLLVLKNNTGAEEVRHIVLDIPPQQEEHLRFVWIGIIKENVFFAPVLETPDLRVIVQKISNHKGDLDQVPEFQSDEYAIKQLKQLLRQRGGPISLILDDDVFLSGSESLLLEKFELRMPNCNILVTSGSKSPRYSFTYNLKSLNDEGAMTLCCHSATPQDGSSSSPDEMIVKKVWPAWQCESIHLKKLSINNCHKLSALPKEIGNLNNLEELRLMSCTVLSKLPDTIGMLHRLHILDISHCPALLNLPNTIGRLHGLHTLRISHCAIFSGLPDTVGMLSGLRFLEISHCTSLSNLPVTIGELRELQILHISHCSALTTLPDTIGMLLGLRILCISCCSVLSNLPETIGRLHRLQILGISGCTALSDLPETIGGLRGLRILGISGCPSMSDLPDTIGMLQGLSILGVSHCSTLLNLPNTIGLLEGLRILGISHCRALSDLPETIGRLHGLSIIGVSHCSALLNLPKTIGNLHGLRILGISHCPVFSNLPDEIGHLSGLRILGISHCPALSDLPETIGMLIGLRILGISHCPAFSNFPGTIRRLQGLQILDISNCPVLSNLPETIGMLHEFRISDIPLMEH</sequence>
<dbReference type="InterPro" id="IPR006553">
    <property type="entry name" value="Leu-rich_rpt_Cys-con_subtyp"/>
</dbReference>
<feature type="domain" description="TIR" evidence="5">
    <location>
        <begin position="1362"/>
        <end position="1530"/>
    </location>
</feature>
<keyword evidence="6" id="KW-1185">Reference proteome</keyword>
<dbReference type="Pfam" id="PF23282">
    <property type="entry name" value="WHD_ROQ1"/>
    <property type="match status" value="1"/>
</dbReference>
<gene>
    <name evidence="7" type="primary">LOC109006338</name>
</gene>
<dbReference type="KEGG" id="jre:109006338"/>
<keyword evidence="3" id="KW-0611">Plant defense</keyword>
<dbReference type="InterPro" id="IPR058546">
    <property type="entry name" value="RPS4B/Roq1-like_LRR"/>
</dbReference>
<evidence type="ECO:0000259" key="5">
    <source>
        <dbReference type="PROSITE" id="PS50104"/>
    </source>
</evidence>
<dbReference type="InterPro" id="IPR000157">
    <property type="entry name" value="TIR_dom"/>
</dbReference>
<dbReference type="InterPro" id="IPR042197">
    <property type="entry name" value="Apaf_helical"/>
</dbReference>
<dbReference type="PANTHER" id="PTHR11017">
    <property type="entry name" value="LEUCINE-RICH REPEAT-CONTAINING PROTEIN"/>
    <property type="match status" value="1"/>
</dbReference>
<dbReference type="SMART" id="SM00255">
    <property type="entry name" value="TIR"/>
    <property type="match status" value="2"/>
</dbReference>
<protein>
    <submittedName>
        <fullName evidence="7">Uncharacterized protein LOC109006338</fullName>
    </submittedName>
</protein>
<feature type="domain" description="TIR" evidence="5">
    <location>
        <begin position="15"/>
        <end position="181"/>
    </location>
</feature>
<dbReference type="FunCoup" id="A0A6P9DX23">
    <property type="interactions" value="23"/>
</dbReference>
<dbReference type="Gene3D" id="3.40.50.300">
    <property type="entry name" value="P-loop containing nucleotide triphosphate hydrolases"/>
    <property type="match status" value="2"/>
</dbReference>
<evidence type="ECO:0000313" key="6">
    <source>
        <dbReference type="Proteomes" id="UP000235220"/>
    </source>
</evidence>
<dbReference type="InterPro" id="IPR035897">
    <property type="entry name" value="Toll_tir_struct_dom_sf"/>
</dbReference>
<dbReference type="Pfam" id="PF23286">
    <property type="entry name" value="LRR_13"/>
    <property type="match status" value="1"/>
</dbReference>
<dbReference type="PANTHER" id="PTHR11017:SF559">
    <property type="entry name" value="DISEASE RESISTANCE PROTEIN CHL1"/>
    <property type="match status" value="1"/>
</dbReference>
<reference evidence="7" key="1">
    <citation type="submission" date="2025-08" db="UniProtKB">
        <authorList>
            <consortium name="RefSeq"/>
        </authorList>
    </citation>
    <scope>IDENTIFICATION</scope>
    <source>
        <tissue evidence="7">Leaves</tissue>
    </source>
</reference>
<dbReference type="SUPFAM" id="SSF52047">
    <property type="entry name" value="RNI-like"/>
    <property type="match status" value="1"/>
</dbReference>
<evidence type="ECO:0000256" key="2">
    <source>
        <dbReference type="ARBA" id="ARBA00022737"/>
    </source>
</evidence>
<evidence type="ECO:0000256" key="1">
    <source>
        <dbReference type="ARBA" id="ARBA00022614"/>
    </source>
</evidence>
<dbReference type="GO" id="GO:0006952">
    <property type="term" value="P:defense response"/>
    <property type="evidence" value="ECO:0007669"/>
    <property type="project" value="UniProtKB-KW"/>
</dbReference>
<dbReference type="Gene3D" id="3.40.50.10140">
    <property type="entry name" value="Toll/interleukin-1 receptor homology (TIR) domain"/>
    <property type="match status" value="2"/>
</dbReference>
<name>A0A6P9DX23_JUGRE</name>
<proteinExistence type="predicted"/>
<dbReference type="PRINTS" id="PR00364">
    <property type="entry name" value="DISEASERSIST"/>
</dbReference>
<dbReference type="GO" id="GO:0043531">
    <property type="term" value="F:ADP binding"/>
    <property type="evidence" value="ECO:0007669"/>
    <property type="project" value="InterPro"/>
</dbReference>
<dbReference type="SUPFAM" id="SSF52058">
    <property type="entry name" value="L domain-like"/>
    <property type="match status" value="3"/>
</dbReference>
<dbReference type="PROSITE" id="PS51450">
    <property type="entry name" value="LRR"/>
    <property type="match status" value="3"/>
</dbReference>
<organism evidence="6 7">
    <name type="scientific">Juglans regia</name>
    <name type="common">English walnut</name>
    <dbReference type="NCBI Taxonomy" id="51240"/>
    <lineage>
        <taxon>Eukaryota</taxon>
        <taxon>Viridiplantae</taxon>
        <taxon>Streptophyta</taxon>
        <taxon>Embryophyta</taxon>
        <taxon>Tracheophyta</taxon>
        <taxon>Spermatophyta</taxon>
        <taxon>Magnoliopsida</taxon>
        <taxon>eudicotyledons</taxon>
        <taxon>Gunneridae</taxon>
        <taxon>Pentapetalae</taxon>
        <taxon>rosids</taxon>
        <taxon>fabids</taxon>
        <taxon>Fagales</taxon>
        <taxon>Juglandaceae</taxon>
        <taxon>Juglans</taxon>
    </lineage>
</organism>
<dbReference type="SMART" id="SM00369">
    <property type="entry name" value="LRR_TYP"/>
    <property type="match status" value="8"/>
</dbReference>
<keyword evidence="4" id="KW-0520">NAD</keyword>
<evidence type="ECO:0000313" key="7">
    <source>
        <dbReference type="RefSeq" id="XP_035540210.1"/>
    </source>
</evidence>